<protein>
    <submittedName>
        <fullName evidence="1">Uncharacterized protein</fullName>
    </submittedName>
</protein>
<reference evidence="2" key="1">
    <citation type="journal article" date="2017" name="Nat. Commun.">
        <title>The North American bullfrog draft genome provides insight into hormonal regulation of long noncoding RNA.</title>
        <authorList>
            <person name="Hammond S.A."/>
            <person name="Warren R.L."/>
            <person name="Vandervalk B.P."/>
            <person name="Kucuk E."/>
            <person name="Khan H."/>
            <person name="Gibb E.A."/>
            <person name="Pandoh P."/>
            <person name="Kirk H."/>
            <person name="Zhao Y."/>
            <person name="Jones M."/>
            <person name="Mungall A.J."/>
            <person name="Coope R."/>
            <person name="Pleasance S."/>
            <person name="Moore R.A."/>
            <person name="Holt R.A."/>
            <person name="Round J.M."/>
            <person name="Ohora S."/>
            <person name="Walle B.V."/>
            <person name="Veldhoen N."/>
            <person name="Helbing C.C."/>
            <person name="Birol I."/>
        </authorList>
    </citation>
    <scope>NUCLEOTIDE SEQUENCE [LARGE SCALE GENOMIC DNA]</scope>
</reference>
<accession>A0A2G9QIV9</accession>
<keyword evidence="2" id="KW-1185">Reference proteome</keyword>
<evidence type="ECO:0000313" key="2">
    <source>
        <dbReference type="Proteomes" id="UP000228934"/>
    </source>
</evidence>
<sequence>MITLTQVKKPIQRQFHPKIINQSLKILRQILIGESGLLPPHVEHPVLSKSHLLRNISIV</sequence>
<dbReference type="AlphaFoldDB" id="A0A2G9QIV9"/>
<gene>
    <name evidence="1" type="ORF">AB205_0190430</name>
</gene>
<organism evidence="1 2">
    <name type="scientific">Aquarana catesbeiana</name>
    <name type="common">American bullfrog</name>
    <name type="synonym">Rana catesbeiana</name>
    <dbReference type="NCBI Taxonomy" id="8400"/>
    <lineage>
        <taxon>Eukaryota</taxon>
        <taxon>Metazoa</taxon>
        <taxon>Chordata</taxon>
        <taxon>Craniata</taxon>
        <taxon>Vertebrata</taxon>
        <taxon>Euteleostomi</taxon>
        <taxon>Amphibia</taxon>
        <taxon>Batrachia</taxon>
        <taxon>Anura</taxon>
        <taxon>Neobatrachia</taxon>
        <taxon>Ranoidea</taxon>
        <taxon>Ranidae</taxon>
        <taxon>Aquarana</taxon>
    </lineage>
</organism>
<proteinExistence type="predicted"/>
<dbReference type="Proteomes" id="UP000228934">
    <property type="component" value="Unassembled WGS sequence"/>
</dbReference>
<evidence type="ECO:0000313" key="1">
    <source>
        <dbReference type="EMBL" id="PIO15534.1"/>
    </source>
</evidence>
<dbReference type="EMBL" id="KV974798">
    <property type="protein sequence ID" value="PIO15534.1"/>
    <property type="molecule type" value="Genomic_DNA"/>
</dbReference>
<name>A0A2G9QIV9_AQUCT</name>